<feature type="transmembrane region" description="Helical" evidence="5">
    <location>
        <begin position="116"/>
        <end position="140"/>
    </location>
</feature>
<proteinExistence type="predicted"/>
<feature type="transmembrane region" description="Helical" evidence="5">
    <location>
        <begin position="152"/>
        <end position="171"/>
    </location>
</feature>
<evidence type="ECO:0000256" key="2">
    <source>
        <dbReference type="ARBA" id="ARBA00022692"/>
    </source>
</evidence>
<feature type="transmembrane region" description="Helical" evidence="5">
    <location>
        <begin position="76"/>
        <end position="96"/>
    </location>
</feature>
<feature type="transmembrane region" description="Helical" evidence="5">
    <location>
        <begin position="183"/>
        <end position="202"/>
    </location>
</feature>
<dbReference type="GO" id="GO:0016020">
    <property type="term" value="C:membrane"/>
    <property type="evidence" value="ECO:0007669"/>
    <property type="project" value="UniProtKB-SubCell"/>
</dbReference>
<dbReference type="EMBL" id="FAXA01000325">
    <property type="protein sequence ID" value="CUV02863.1"/>
    <property type="molecule type" value="Genomic_DNA"/>
</dbReference>
<dbReference type="Pfam" id="PF01925">
    <property type="entry name" value="TauE"/>
    <property type="match status" value="1"/>
</dbReference>
<feature type="transmembrane region" description="Helical" evidence="5">
    <location>
        <begin position="209"/>
        <end position="227"/>
    </location>
</feature>
<evidence type="ECO:0000256" key="1">
    <source>
        <dbReference type="ARBA" id="ARBA00004141"/>
    </source>
</evidence>
<feature type="transmembrane region" description="Helical" evidence="5">
    <location>
        <begin position="51"/>
        <end position="69"/>
    </location>
</feature>
<keyword evidence="2 5" id="KW-0812">Transmembrane</keyword>
<reference evidence="6" key="1">
    <citation type="submission" date="2015-10" db="EMBL/GenBank/DDBJ databases">
        <authorList>
            <person name="Gilbert D.G."/>
        </authorList>
    </citation>
    <scope>NUCLEOTIDE SEQUENCE</scope>
</reference>
<dbReference type="AlphaFoldDB" id="A0A170QAG1"/>
<protein>
    <submittedName>
        <fullName evidence="6">Sulfite exporter TauE/SafE</fullName>
    </submittedName>
</protein>
<evidence type="ECO:0000256" key="3">
    <source>
        <dbReference type="ARBA" id="ARBA00022989"/>
    </source>
</evidence>
<dbReference type="PANTHER" id="PTHR43701">
    <property type="entry name" value="MEMBRANE TRANSPORTER PROTEIN MJ0441-RELATED"/>
    <property type="match status" value="1"/>
</dbReference>
<sequence length="231" mass="23686">MTPIFLYGPGMASIAGLSVKEITGLTMVQGFAGAVSGLARHRSYGMVSWRLVRYVGISAGVSALAGAIVSAWVPDGAILAIFAAMALIAAALIFLPGSRSSQDESDPGPFDFNAPVALMLGGSVGFSGGLVGQAGSFILIPSMLYILKVPTRIAIASNLGIILFSAVGGITGKLTIAQVPIELALIMVAGSVPSAQVGAIISRRMQPRLLRYALALVVGGAAVRIWFDILT</sequence>
<dbReference type="InterPro" id="IPR051598">
    <property type="entry name" value="TSUP/Inactive_protease-like"/>
</dbReference>
<keyword evidence="4 5" id="KW-0472">Membrane</keyword>
<dbReference type="PANTHER" id="PTHR43701:SF13">
    <property type="entry name" value="MEMBRANE TRANSPORTER PROTEIN YRKJ-RELATED"/>
    <property type="match status" value="1"/>
</dbReference>
<name>A0A170QAG1_9ZZZZ</name>
<evidence type="ECO:0000256" key="5">
    <source>
        <dbReference type="SAM" id="Phobius"/>
    </source>
</evidence>
<organism evidence="6">
    <name type="scientific">hydrothermal vent metagenome</name>
    <dbReference type="NCBI Taxonomy" id="652676"/>
    <lineage>
        <taxon>unclassified sequences</taxon>
        <taxon>metagenomes</taxon>
        <taxon>ecological metagenomes</taxon>
    </lineage>
</organism>
<evidence type="ECO:0000313" key="6">
    <source>
        <dbReference type="EMBL" id="CUV02863.1"/>
    </source>
</evidence>
<accession>A0A170QAG1</accession>
<gene>
    <name evidence="6" type="ORF">MGWOODY_Clf1013</name>
</gene>
<evidence type="ECO:0000256" key="4">
    <source>
        <dbReference type="ARBA" id="ARBA00023136"/>
    </source>
</evidence>
<comment type="subcellular location">
    <subcellularLocation>
        <location evidence="1">Membrane</location>
        <topology evidence="1">Multi-pass membrane protein</topology>
    </subcellularLocation>
</comment>
<keyword evidence="3 5" id="KW-1133">Transmembrane helix</keyword>
<dbReference type="InterPro" id="IPR002781">
    <property type="entry name" value="TM_pro_TauE-like"/>
</dbReference>